<evidence type="ECO:0000313" key="7">
    <source>
        <dbReference type="EMBL" id="NCJ07453.1"/>
    </source>
</evidence>
<dbReference type="InterPro" id="IPR051313">
    <property type="entry name" value="Bact_iron-sidero_bind"/>
</dbReference>
<dbReference type="Gene3D" id="3.40.50.1980">
    <property type="entry name" value="Nitrogenase molybdenum iron protein domain"/>
    <property type="match status" value="2"/>
</dbReference>
<evidence type="ECO:0000256" key="5">
    <source>
        <dbReference type="SAM" id="Coils"/>
    </source>
</evidence>
<dbReference type="InterPro" id="IPR002491">
    <property type="entry name" value="ABC_transptr_periplasmic_BD"/>
</dbReference>
<sequence>MLVSLVVACQPQAEEEIGAAPCRVVTHAAGTACIPESIQRLVTLDGVTFEYAIAAGLSPIGTAVSGLMDHLAEQVTQVENVGVSGEPNLERVLALKPDLIVGLDYNQSAYAQASQIAPTLLFEFEHSGQWKTVFQQFAAALNQAEVAQQTLADYEARLATFKAQMGERLNTLQVSVVRIYPDTINLYLRDSFVGIILQDAGLARPPAQNIGAEEATARFGNPIQTSISRELLAQADGDVIFVWTSENTPEAAATAQQNLQSLQQDPLWQQLKAVQAGRVYQVPSYWIGSGPIAANAVVGDLLKTHSGFSSPPSPIAEALSSLHFDL</sequence>
<dbReference type="PROSITE" id="PS50983">
    <property type="entry name" value="FE_B12_PBP"/>
    <property type="match status" value="1"/>
</dbReference>
<keyword evidence="5" id="KW-0175">Coiled coil</keyword>
<evidence type="ECO:0000256" key="1">
    <source>
        <dbReference type="ARBA" id="ARBA00004196"/>
    </source>
</evidence>
<protein>
    <submittedName>
        <fullName evidence="7">ABC transporter substrate-binding protein</fullName>
    </submittedName>
</protein>
<dbReference type="Proteomes" id="UP000607397">
    <property type="component" value="Unassembled WGS sequence"/>
</dbReference>
<gene>
    <name evidence="7" type="ORF">GS597_13230</name>
</gene>
<feature type="domain" description="Fe/B12 periplasmic-binding" evidence="6">
    <location>
        <begin position="40"/>
        <end position="309"/>
    </location>
</feature>
<name>A0A8K2A0G3_9CYAN</name>
<dbReference type="EMBL" id="WVIC01000026">
    <property type="protein sequence ID" value="NCJ07453.1"/>
    <property type="molecule type" value="Genomic_DNA"/>
</dbReference>
<organism evidence="7 8">
    <name type="scientific">Petrachloros mirabilis ULC683</name>
    <dbReference type="NCBI Taxonomy" id="2781853"/>
    <lineage>
        <taxon>Bacteria</taxon>
        <taxon>Bacillati</taxon>
        <taxon>Cyanobacteriota</taxon>
        <taxon>Cyanophyceae</taxon>
        <taxon>Synechococcales</taxon>
        <taxon>Petrachlorosaceae</taxon>
        <taxon>Petrachloros</taxon>
        <taxon>Petrachloros mirabilis</taxon>
    </lineage>
</organism>
<comment type="caution">
    <text evidence="7">The sequence shown here is derived from an EMBL/GenBank/DDBJ whole genome shotgun (WGS) entry which is preliminary data.</text>
</comment>
<comment type="similarity">
    <text evidence="2">Belongs to the bacterial solute-binding protein 8 family.</text>
</comment>
<dbReference type="AlphaFoldDB" id="A0A8K2A0G3"/>
<keyword evidence="8" id="KW-1185">Reference proteome</keyword>
<reference evidence="7" key="1">
    <citation type="submission" date="2019-12" db="EMBL/GenBank/DDBJ databases">
        <title>High-Quality draft genome sequences of three cyanobacteria isolated from the limestone walls of the Old Cathedral of Coimbra.</title>
        <authorList>
            <person name="Tiago I."/>
            <person name="Soares F."/>
            <person name="Portugal A."/>
        </authorList>
    </citation>
    <scope>NUCLEOTIDE SEQUENCE [LARGE SCALE GENOMIC DNA]</scope>
    <source>
        <strain evidence="7">C</strain>
    </source>
</reference>
<evidence type="ECO:0000313" key="8">
    <source>
        <dbReference type="Proteomes" id="UP000607397"/>
    </source>
</evidence>
<comment type="subcellular location">
    <subcellularLocation>
        <location evidence="1">Cell envelope</location>
    </subcellularLocation>
</comment>
<evidence type="ECO:0000256" key="2">
    <source>
        <dbReference type="ARBA" id="ARBA00008814"/>
    </source>
</evidence>
<dbReference type="Pfam" id="PF01497">
    <property type="entry name" value="Peripla_BP_2"/>
    <property type="match status" value="1"/>
</dbReference>
<dbReference type="SUPFAM" id="SSF53807">
    <property type="entry name" value="Helical backbone' metal receptor"/>
    <property type="match status" value="1"/>
</dbReference>
<evidence type="ECO:0000256" key="4">
    <source>
        <dbReference type="ARBA" id="ARBA00022729"/>
    </source>
</evidence>
<dbReference type="CDD" id="cd01146">
    <property type="entry name" value="FhuD"/>
    <property type="match status" value="1"/>
</dbReference>
<accession>A0A8K2A0G3</accession>
<keyword evidence="4" id="KW-0732">Signal</keyword>
<proteinExistence type="inferred from homology"/>
<keyword evidence="3" id="KW-0813">Transport</keyword>
<dbReference type="PANTHER" id="PTHR30532">
    <property type="entry name" value="IRON III DICITRATE-BINDING PERIPLASMIC PROTEIN"/>
    <property type="match status" value="1"/>
</dbReference>
<dbReference type="PANTHER" id="PTHR30532:SF25">
    <property type="entry name" value="IRON(III) DICITRATE-BINDING PERIPLASMIC PROTEIN"/>
    <property type="match status" value="1"/>
</dbReference>
<evidence type="ECO:0000256" key="3">
    <source>
        <dbReference type="ARBA" id="ARBA00022448"/>
    </source>
</evidence>
<evidence type="ECO:0000259" key="6">
    <source>
        <dbReference type="PROSITE" id="PS50983"/>
    </source>
</evidence>
<feature type="coiled-coil region" evidence="5">
    <location>
        <begin position="137"/>
        <end position="164"/>
    </location>
</feature>
<dbReference type="GO" id="GO:0030288">
    <property type="term" value="C:outer membrane-bounded periplasmic space"/>
    <property type="evidence" value="ECO:0007669"/>
    <property type="project" value="TreeGrafter"/>
</dbReference>
<dbReference type="GO" id="GO:1901678">
    <property type="term" value="P:iron coordination entity transport"/>
    <property type="evidence" value="ECO:0007669"/>
    <property type="project" value="UniProtKB-ARBA"/>
</dbReference>